<organism evidence="1 2">
    <name type="scientific">Candidatus Magnetobacterium bavaricum</name>
    <dbReference type="NCBI Taxonomy" id="29290"/>
    <lineage>
        <taxon>Bacteria</taxon>
        <taxon>Pseudomonadati</taxon>
        <taxon>Nitrospirota</taxon>
        <taxon>Thermodesulfovibrionia</taxon>
        <taxon>Thermodesulfovibrionales</taxon>
        <taxon>Candidatus Magnetobacteriaceae</taxon>
        <taxon>Candidatus Magnetobacterium</taxon>
    </lineage>
</organism>
<accession>A0A0F3GR81</accession>
<evidence type="ECO:0000313" key="2">
    <source>
        <dbReference type="Proteomes" id="UP000033423"/>
    </source>
</evidence>
<evidence type="ECO:0000313" key="1">
    <source>
        <dbReference type="EMBL" id="KJU84262.1"/>
    </source>
</evidence>
<reference evidence="1 2" key="1">
    <citation type="submission" date="2015-02" db="EMBL/GenBank/DDBJ databases">
        <title>Single-cell genomics of uncultivated deep-branching MTB reveals a conserved set of magnetosome genes.</title>
        <authorList>
            <person name="Kolinko S."/>
            <person name="Richter M."/>
            <person name="Glockner F.O."/>
            <person name="Brachmann A."/>
            <person name="Schuler D."/>
        </authorList>
    </citation>
    <scope>NUCLEOTIDE SEQUENCE [LARGE SCALE GENOMIC DNA]</scope>
    <source>
        <strain evidence="1">TM-1</strain>
    </source>
</reference>
<protein>
    <submittedName>
        <fullName evidence="1">Uncharacterized protein</fullName>
    </submittedName>
</protein>
<dbReference type="Proteomes" id="UP000033423">
    <property type="component" value="Unassembled WGS sequence"/>
</dbReference>
<comment type="caution">
    <text evidence="1">The sequence shown here is derived from an EMBL/GenBank/DDBJ whole genome shotgun (WGS) entry which is preliminary data.</text>
</comment>
<proteinExistence type="predicted"/>
<gene>
    <name evidence="1" type="ORF">MBAV_003541</name>
</gene>
<keyword evidence="2" id="KW-1185">Reference proteome</keyword>
<sequence length="62" mass="7243">MINEVVLTGKDIDRAKERFFQFVDEVHVRNKDVDPGIIEQEIEEAVQSIRISKQRIYKAVKA</sequence>
<name>A0A0F3GR81_9BACT</name>
<dbReference type="AlphaFoldDB" id="A0A0F3GR81"/>
<dbReference type="EMBL" id="LACI01001546">
    <property type="protein sequence ID" value="KJU84262.1"/>
    <property type="molecule type" value="Genomic_DNA"/>
</dbReference>